<keyword evidence="2" id="KW-1185">Reference proteome</keyword>
<evidence type="ECO:0000313" key="1">
    <source>
        <dbReference type="EnsemblMetazoa" id="CJA42107.1"/>
    </source>
</evidence>
<reference evidence="1" key="2">
    <citation type="submission" date="2022-06" db="UniProtKB">
        <authorList>
            <consortium name="EnsemblMetazoa"/>
        </authorList>
    </citation>
    <scope>IDENTIFICATION</scope>
    <source>
        <strain evidence="1">DF5081</strain>
    </source>
</reference>
<dbReference type="EnsemblMetazoa" id="CJA42107.1">
    <property type="protein sequence ID" value="CJA42107.1"/>
    <property type="gene ID" value="WBGene00217955"/>
</dbReference>
<sequence length="31" mass="3228">MGFVIICGDFNAVVGCSSDDLPFVGGHGRKE</sequence>
<organism evidence="1 2">
    <name type="scientific">Caenorhabditis japonica</name>
    <dbReference type="NCBI Taxonomy" id="281687"/>
    <lineage>
        <taxon>Eukaryota</taxon>
        <taxon>Metazoa</taxon>
        <taxon>Ecdysozoa</taxon>
        <taxon>Nematoda</taxon>
        <taxon>Chromadorea</taxon>
        <taxon>Rhabditida</taxon>
        <taxon>Rhabditina</taxon>
        <taxon>Rhabditomorpha</taxon>
        <taxon>Rhabditoidea</taxon>
        <taxon>Rhabditidae</taxon>
        <taxon>Peloderinae</taxon>
        <taxon>Caenorhabditis</taxon>
    </lineage>
</organism>
<accession>A0A8R1EVQ0</accession>
<protein>
    <submittedName>
        <fullName evidence="1">Uncharacterized protein</fullName>
    </submittedName>
</protein>
<reference evidence="2" key="1">
    <citation type="submission" date="2010-08" db="EMBL/GenBank/DDBJ databases">
        <authorList>
            <consortium name="Caenorhabditis japonica Sequencing Consortium"/>
            <person name="Wilson R.K."/>
        </authorList>
    </citation>
    <scope>NUCLEOTIDE SEQUENCE [LARGE SCALE GENOMIC DNA]</scope>
    <source>
        <strain evidence="2">DF5081</strain>
    </source>
</reference>
<name>A0A8R1EVQ0_CAEJA</name>
<evidence type="ECO:0000313" key="2">
    <source>
        <dbReference type="Proteomes" id="UP000005237"/>
    </source>
</evidence>
<dbReference type="Proteomes" id="UP000005237">
    <property type="component" value="Unassembled WGS sequence"/>
</dbReference>
<dbReference type="AlphaFoldDB" id="A0A8R1EVQ0"/>
<proteinExistence type="predicted"/>